<keyword evidence="10" id="KW-1185">Reference proteome</keyword>
<dbReference type="InterPro" id="IPR050297">
    <property type="entry name" value="LipidA_mod_glycosyltrf_83"/>
</dbReference>
<feature type="transmembrane region" description="Helical" evidence="8">
    <location>
        <begin position="285"/>
        <end position="304"/>
    </location>
</feature>
<keyword evidence="4" id="KW-0808">Transferase</keyword>
<dbReference type="OrthoDB" id="939363at2"/>
<accession>A0A2K8YW51</accession>
<keyword evidence="2" id="KW-1003">Cell membrane</keyword>
<dbReference type="Proteomes" id="UP000232883">
    <property type="component" value="Chromosome"/>
</dbReference>
<keyword evidence="6 8" id="KW-1133">Transmembrane helix</keyword>
<evidence type="ECO:0000256" key="5">
    <source>
        <dbReference type="ARBA" id="ARBA00022692"/>
    </source>
</evidence>
<feature type="transmembrane region" description="Helical" evidence="8">
    <location>
        <begin position="119"/>
        <end position="136"/>
    </location>
</feature>
<evidence type="ECO:0008006" key="11">
    <source>
        <dbReference type="Google" id="ProtNLM"/>
    </source>
</evidence>
<sequence length="477" mass="54586">MPFVLFSSRTYSSSLFLLIVFLFITFISRAEYFDEAWFAEQSFWFLRDGQVRSELFRGYNGWETGLYVFHKLFVYAGALTMYFTGFSVASSKLVSIFFGLLAGYLVWQYSRKASREQQWLSVLLYFGCGTLIRYISVNRPETMCMALGLASYLVLDTQDSTKPKPILAGILAGLSALTHLNGLIYLVTGAGWLVLRIGWRPAFLFSIAGGLTVSLYGLDAWLDGNLAVLAKQFLGDPATQQNLHLSDKLSVLADYHQIFFYGQNETALTVLVLLCGIAFRRYITLTQPVFLYTLLLIISFWLLTKSITDIYFLLIMPWFAILIAFWLTTYLPRQPAWQRKAAQVLLVLYCLVSVVQFVNVINENREALNTEAHNALLASYMPEKHTPVIAPIEFFFGQMDNYKILGMTYFHLLEREKGAIPLNTFFKRAEQANVTYIISDHRLNASYDIPVNAPAQIGVYRRVFQDSWNTVYARQRM</sequence>
<feature type="transmembrane region" description="Helical" evidence="8">
    <location>
        <begin position="202"/>
        <end position="222"/>
    </location>
</feature>
<dbReference type="KEGG" id="spir:CWM47_08545"/>
<evidence type="ECO:0000256" key="1">
    <source>
        <dbReference type="ARBA" id="ARBA00004651"/>
    </source>
</evidence>
<feature type="transmembrane region" description="Helical" evidence="8">
    <location>
        <begin position="343"/>
        <end position="361"/>
    </location>
</feature>
<evidence type="ECO:0000256" key="3">
    <source>
        <dbReference type="ARBA" id="ARBA00022676"/>
    </source>
</evidence>
<gene>
    <name evidence="9" type="ORF">CWM47_08545</name>
</gene>
<protein>
    <recommendedName>
        <fullName evidence="11">Glycosyltransferase RgtA/B/C/D-like domain-containing protein</fullName>
    </recommendedName>
</protein>
<dbReference type="RefSeq" id="WP_100987582.1">
    <property type="nucleotide sequence ID" value="NZ_CP025096.1"/>
</dbReference>
<dbReference type="PANTHER" id="PTHR33908">
    <property type="entry name" value="MANNOSYLTRANSFERASE YKCB-RELATED"/>
    <property type="match status" value="1"/>
</dbReference>
<organism evidence="9 10">
    <name type="scientific">Spirosoma pollinicola</name>
    <dbReference type="NCBI Taxonomy" id="2057025"/>
    <lineage>
        <taxon>Bacteria</taxon>
        <taxon>Pseudomonadati</taxon>
        <taxon>Bacteroidota</taxon>
        <taxon>Cytophagia</taxon>
        <taxon>Cytophagales</taxon>
        <taxon>Cytophagaceae</taxon>
        <taxon>Spirosoma</taxon>
    </lineage>
</organism>
<feature type="transmembrane region" description="Helical" evidence="8">
    <location>
        <begin position="166"/>
        <end position="195"/>
    </location>
</feature>
<evidence type="ECO:0000256" key="7">
    <source>
        <dbReference type="ARBA" id="ARBA00023136"/>
    </source>
</evidence>
<evidence type="ECO:0000256" key="6">
    <source>
        <dbReference type="ARBA" id="ARBA00022989"/>
    </source>
</evidence>
<dbReference type="GO" id="GO:0009103">
    <property type="term" value="P:lipopolysaccharide biosynthetic process"/>
    <property type="evidence" value="ECO:0007669"/>
    <property type="project" value="UniProtKB-ARBA"/>
</dbReference>
<evidence type="ECO:0000256" key="8">
    <source>
        <dbReference type="SAM" id="Phobius"/>
    </source>
</evidence>
<dbReference type="PANTHER" id="PTHR33908:SF11">
    <property type="entry name" value="MEMBRANE PROTEIN"/>
    <property type="match status" value="1"/>
</dbReference>
<evidence type="ECO:0000256" key="4">
    <source>
        <dbReference type="ARBA" id="ARBA00022679"/>
    </source>
</evidence>
<dbReference type="EMBL" id="CP025096">
    <property type="protein sequence ID" value="AUD01862.1"/>
    <property type="molecule type" value="Genomic_DNA"/>
</dbReference>
<evidence type="ECO:0000256" key="2">
    <source>
        <dbReference type="ARBA" id="ARBA00022475"/>
    </source>
</evidence>
<keyword evidence="3" id="KW-0328">Glycosyltransferase</keyword>
<evidence type="ECO:0000313" key="10">
    <source>
        <dbReference type="Proteomes" id="UP000232883"/>
    </source>
</evidence>
<keyword evidence="7 8" id="KW-0472">Membrane</keyword>
<dbReference type="AlphaFoldDB" id="A0A2K8YW51"/>
<evidence type="ECO:0000313" key="9">
    <source>
        <dbReference type="EMBL" id="AUD01862.1"/>
    </source>
</evidence>
<dbReference type="GO" id="GO:0005886">
    <property type="term" value="C:plasma membrane"/>
    <property type="evidence" value="ECO:0007669"/>
    <property type="project" value="UniProtKB-SubCell"/>
</dbReference>
<reference evidence="9 10" key="1">
    <citation type="submission" date="2017-11" db="EMBL/GenBank/DDBJ databases">
        <title>Taxonomic description and genome sequences of Spirosoma HA7 sp. nov., isolated from pollen microhabitat of Corylus avellana.</title>
        <authorList>
            <person name="Ambika Manirajan B."/>
            <person name="Suarez C."/>
            <person name="Ratering S."/>
            <person name="Geissler-Plaum R."/>
            <person name="Cardinale M."/>
            <person name="Sylvia S."/>
        </authorList>
    </citation>
    <scope>NUCLEOTIDE SEQUENCE [LARGE SCALE GENOMIC DNA]</scope>
    <source>
        <strain evidence="9 10">HA7</strain>
    </source>
</reference>
<dbReference type="GO" id="GO:0016763">
    <property type="term" value="F:pentosyltransferase activity"/>
    <property type="evidence" value="ECO:0007669"/>
    <property type="project" value="TreeGrafter"/>
</dbReference>
<name>A0A2K8YW51_9BACT</name>
<proteinExistence type="predicted"/>
<comment type="subcellular location">
    <subcellularLocation>
        <location evidence="1">Cell membrane</location>
        <topology evidence="1">Multi-pass membrane protein</topology>
    </subcellularLocation>
</comment>
<feature type="transmembrane region" description="Helical" evidence="8">
    <location>
        <begin position="81"/>
        <end position="107"/>
    </location>
</feature>
<keyword evidence="5 8" id="KW-0812">Transmembrane</keyword>
<feature type="transmembrane region" description="Helical" evidence="8">
    <location>
        <begin position="310"/>
        <end position="331"/>
    </location>
</feature>